<dbReference type="InterPro" id="IPR025110">
    <property type="entry name" value="AMP-bd_C"/>
</dbReference>
<keyword evidence="7" id="KW-1185">Reference proteome</keyword>
<dbReference type="Gene3D" id="3.30.300.30">
    <property type="match status" value="1"/>
</dbReference>
<dbReference type="InterPro" id="IPR042099">
    <property type="entry name" value="ANL_N_sf"/>
</dbReference>
<dbReference type="Proteomes" id="UP001432166">
    <property type="component" value="Chromosome"/>
</dbReference>
<dbReference type="EMBL" id="CP108133">
    <property type="protein sequence ID" value="WTP54461.1"/>
    <property type="molecule type" value="Genomic_DNA"/>
</dbReference>
<dbReference type="InterPro" id="IPR045851">
    <property type="entry name" value="AMP-bd_C_sf"/>
</dbReference>
<evidence type="ECO:0000259" key="5">
    <source>
        <dbReference type="Pfam" id="PF13193"/>
    </source>
</evidence>
<evidence type="ECO:0000313" key="6">
    <source>
        <dbReference type="EMBL" id="WTP54461.1"/>
    </source>
</evidence>
<evidence type="ECO:0000256" key="1">
    <source>
        <dbReference type="ARBA" id="ARBA00006432"/>
    </source>
</evidence>
<dbReference type="PANTHER" id="PTHR43201">
    <property type="entry name" value="ACYL-COA SYNTHETASE"/>
    <property type="match status" value="1"/>
</dbReference>
<keyword evidence="2" id="KW-0436">Ligase</keyword>
<evidence type="ECO:0000256" key="3">
    <source>
        <dbReference type="SAM" id="MobiDB-lite"/>
    </source>
</evidence>
<feature type="region of interest" description="Disordered" evidence="3">
    <location>
        <begin position="488"/>
        <end position="510"/>
    </location>
</feature>
<evidence type="ECO:0000313" key="7">
    <source>
        <dbReference type="Proteomes" id="UP001432166"/>
    </source>
</evidence>
<evidence type="ECO:0000259" key="4">
    <source>
        <dbReference type="Pfam" id="PF00501"/>
    </source>
</evidence>
<dbReference type="PANTHER" id="PTHR43201:SF5">
    <property type="entry name" value="MEDIUM-CHAIN ACYL-COA LIGASE ACSF2, MITOCHONDRIAL"/>
    <property type="match status" value="1"/>
</dbReference>
<name>A0ABZ1JVY4_9ACTN</name>
<gene>
    <name evidence="6" type="ORF">OG288_42760</name>
</gene>
<accession>A0ABZ1JVY4</accession>
<dbReference type="InterPro" id="IPR000873">
    <property type="entry name" value="AMP-dep_synth/lig_dom"/>
</dbReference>
<feature type="domain" description="AMP-binding enzyme C-terminal" evidence="5">
    <location>
        <begin position="410"/>
        <end position="484"/>
    </location>
</feature>
<dbReference type="Pfam" id="PF00501">
    <property type="entry name" value="AMP-binding"/>
    <property type="match status" value="1"/>
</dbReference>
<organism evidence="6 7">
    <name type="scientific">Streptomyces tauricus</name>
    <dbReference type="NCBI Taxonomy" id="68274"/>
    <lineage>
        <taxon>Bacteria</taxon>
        <taxon>Bacillati</taxon>
        <taxon>Actinomycetota</taxon>
        <taxon>Actinomycetes</taxon>
        <taxon>Kitasatosporales</taxon>
        <taxon>Streptomycetaceae</taxon>
        <taxon>Streptomyces</taxon>
        <taxon>Streptomyces aurantiacus group</taxon>
    </lineage>
</organism>
<dbReference type="Gene3D" id="3.40.50.12780">
    <property type="entry name" value="N-terminal domain of ligase-like"/>
    <property type="match status" value="1"/>
</dbReference>
<reference evidence="6" key="1">
    <citation type="submission" date="2022-10" db="EMBL/GenBank/DDBJ databases">
        <title>The complete genomes of actinobacterial strains from the NBC collection.</title>
        <authorList>
            <person name="Joergensen T.S."/>
            <person name="Alvarez Arevalo M."/>
            <person name="Sterndorff E.B."/>
            <person name="Faurdal D."/>
            <person name="Vuksanovic O."/>
            <person name="Mourched A.-S."/>
            <person name="Charusanti P."/>
            <person name="Shaw S."/>
            <person name="Blin K."/>
            <person name="Weber T."/>
        </authorList>
    </citation>
    <scope>NUCLEOTIDE SEQUENCE</scope>
    <source>
        <strain evidence="6">NBC_00189</strain>
    </source>
</reference>
<dbReference type="SUPFAM" id="SSF56801">
    <property type="entry name" value="Acetyl-CoA synthetase-like"/>
    <property type="match status" value="1"/>
</dbReference>
<proteinExistence type="inferred from homology"/>
<comment type="similarity">
    <text evidence="1">Belongs to the ATP-dependent AMP-binding enzyme family.</text>
</comment>
<evidence type="ECO:0000256" key="2">
    <source>
        <dbReference type="ARBA" id="ARBA00022598"/>
    </source>
</evidence>
<protein>
    <submittedName>
        <fullName evidence="6">AMP-binding protein</fullName>
    </submittedName>
</protein>
<dbReference type="RefSeq" id="WP_328939793.1">
    <property type="nucleotide sequence ID" value="NZ_CP108133.1"/>
</dbReference>
<feature type="region of interest" description="Disordered" evidence="3">
    <location>
        <begin position="140"/>
        <end position="167"/>
    </location>
</feature>
<dbReference type="Pfam" id="PF13193">
    <property type="entry name" value="AMP-binding_C"/>
    <property type="match status" value="1"/>
</dbReference>
<feature type="domain" description="AMP-dependent synthetase/ligase" evidence="4">
    <location>
        <begin position="23"/>
        <end position="352"/>
    </location>
</feature>
<sequence length="510" mass="55322">MTYLPQDGFPLSEIPGAYAAEIGDTVVVRADTETLTWTALHRDSNRVARGLLAAGATTGRIVSLLLPNSTDLVLAVFACYKAGATPQVLSTRMRPAELDAVLELADPAVVVTEPGSTLADRPKAVTKAMAKAVTLDDLRRRQPDDDLEPAVATSWKAPTSGGSTGRPKIILSGRPAVTSSFDTDMWGIEAGAQALITAPLHHNAPFVTALSTIFLGGSVTLLTRFDAERTLSAIDDHGVDWVYLVPTMMRRIVALPDEVRGRYTLASLRSVWHCAEPCPVWLKRKWIEWLGPERVRELYGGTEAEAGCTLGGDEWLEHVGSVGRVTWGEMKLLDPDGAEITEPGASGEIYMRVTPGTDATYRYIGAEPTVRDGWSSLGDMGRFDADGYLYLLDRRSDMITVGGVNVYPAEIEAALVEHEQVMTAVVIGLPDGDTGNRLHAIVHTPEWADVTADDIRGFLDGRLSRYKLPKSIELVHDSLRDAAGKVRRSELRAQRLGEPTHAGQPGREQP</sequence>